<dbReference type="InterPro" id="IPR054708">
    <property type="entry name" value="MTPAP-like_central"/>
</dbReference>
<feature type="region of interest" description="Disordered" evidence="8">
    <location>
        <begin position="1"/>
        <end position="30"/>
    </location>
</feature>
<dbReference type="Pfam" id="PF22600">
    <property type="entry name" value="MTPAP-like_central"/>
    <property type="match status" value="1"/>
</dbReference>
<evidence type="ECO:0000256" key="8">
    <source>
        <dbReference type="SAM" id="MobiDB-lite"/>
    </source>
</evidence>
<organism evidence="11 12">
    <name type="scientific">Cafeteria roenbergensis</name>
    <name type="common">Marine flagellate</name>
    <dbReference type="NCBI Taxonomy" id="33653"/>
    <lineage>
        <taxon>Eukaryota</taxon>
        <taxon>Sar</taxon>
        <taxon>Stramenopiles</taxon>
        <taxon>Bigyra</taxon>
        <taxon>Opalozoa</taxon>
        <taxon>Bicosoecida</taxon>
        <taxon>Cafeteriaceae</taxon>
        <taxon>Cafeteria</taxon>
    </lineage>
</organism>
<feature type="domain" description="PAP-associated" evidence="9">
    <location>
        <begin position="421"/>
        <end position="473"/>
    </location>
</feature>
<evidence type="ECO:0000256" key="1">
    <source>
        <dbReference type="ARBA" id="ARBA00001936"/>
    </source>
</evidence>
<evidence type="ECO:0000256" key="2">
    <source>
        <dbReference type="ARBA" id="ARBA00001946"/>
    </source>
</evidence>
<dbReference type="GO" id="GO:0046872">
    <property type="term" value="F:metal ion binding"/>
    <property type="evidence" value="ECO:0007669"/>
    <property type="project" value="UniProtKB-KW"/>
</dbReference>
<reference evidence="11 12" key="1">
    <citation type="submission" date="2019-07" db="EMBL/GenBank/DDBJ databases">
        <title>Genomes of Cafeteria roenbergensis.</title>
        <authorList>
            <person name="Fischer M.G."/>
            <person name="Hackl T."/>
            <person name="Roman M."/>
        </authorList>
    </citation>
    <scope>NUCLEOTIDE SEQUENCE [LARGE SCALE GENOMIC DNA]</scope>
    <source>
        <strain evidence="11 12">Cflag</strain>
    </source>
</reference>
<dbReference type="GO" id="GO:0031123">
    <property type="term" value="P:RNA 3'-end processing"/>
    <property type="evidence" value="ECO:0007669"/>
    <property type="project" value="TreeGrafter"/>
</dbReference>
<dbReference type="SUPFAM" id="SSF81301">
    <property type="entry name" value="Nucleotidyltransferase"/>
    <property type="match status" value="1"/>
</dbReference>
<evidence type="ECO:0000256" key="4">
    <source>
        <dbReference type="ARBA" id="ARBA00022490"/>
    </source>
</evidence>
<feature type="domain" description="Poly(A) RNA polymerase mitochondrial-like central palm" evidence="10">
    <location>
        <begin position="205"/>
        <end position="314"/>
    </location>
</feature>
<dbReference type="InterPro" id="IPR043519">
    <property type="entry name" value="NT_sf"/>
</dbReference>
<evidence type="ECO:0000256" key="7">
    <source>
        <dbReference type="ARBA" id="ARBA00022842"/>
    </source>
</evidence>
<keyword evidence="5" id="KW-0808">Transferase</keyword>
<evidence type="ECO:0000256" key="5">
    <source>
        <dbReference type="ARBA" id="ARBA00022679"/>
    </source>
</evidence>
<keyword evidence="7" id="KW-0460">Magnesium</keyword>
<name>A0A5A8DGG2_CAFRO</name>
<keyword evidence="6" id="KW-0479">Metal-binding</keyword>
<comment type="cofactor">
    <cofactor evidence="2">
        <name>Mg(2+)</name>
        <dbReference type="ChEBI" id="CHEBI:18420"/>
    </cofactor>
</comment>
<dbReference type="CDD" id="cd05402">
    <property type="entry name" value="NT_PAP_TUTase"/>
    <property type="match status" value="1"/>
</dbReference>
<dbReference type="Pfam" id="PF03828">
    <property type="entry name" value="PAP_assoc"/>
    <property type="match status" value="1"/>
</dbReference>
<proteinExistence type="predicted"/>
<dbReference type="EMBL" id="VLTM01000017">
    <property type="protein sequence ID" value="KAA0164455.1"/>
    <property type="molecule type" value="Genomic_DNA"/>
</dbReference>
<dbReference type="GO" id="GO:0016779">
    <property type="term" value="F:nucleotidyltransferase activity"/>
    <property type="evidence" value="ECO:0007669"/>
    <property type="project" value="TreeGrafter"/>
</dbReference>
<keyword evidence="4" id="KW-0963">Cytoplasm</keyword>
<evidence type="ECO:0000313" key="12">
    <source>
        <dbReference type="Proteomes" id="UP000325113"/>
    </source>
</evidence>
<dbReference type="Gene3D" id="1.10.1410.10">
    <property type="match status" value="1"/>
</dbReference>
<sequence length="530" mass="58966">MTWQETPLAAVRAHRSAEKRTPHPGTRGQVGLHCPAVGIMSWDDITDPAIRREFRAWDMRRENLEAALERLLTTRDDALCKIWVAEVQRWAATDGQKDWQARTMALQYVAKAKAEGTFDWARFRCTLVNVQADGLLSLAQLLLQMMDAYKPDPGSYSAYAASAMAAAILVTNIGEVPMYGRFLKGCISHYFPPLLGRLIPPRSPTFGSAVTGLATRGSDVDVVLVGHSGEDSKTADEIRSAKESDKRGDGSSPLIYSLLMELNRSDRVFRLDGHRPHAKVPVLKLTHRPSNTNIDVVCNNVLGVHNSRLLRAYMTFDVLERPLALASIVKLWARRRNINDSTQDTLSSYAYTLMVVFFLQQRGVLPNLQAPGLLRAYEEWRGALLPAVEVNGFELRYCADDDFLAALAKCRVESEKLSMESIGSLVLGFFAYYAGVFDWERYAVSVRLGRPRPREGWEACQPRRMGIEDPFEAERDICATLGKAGKLRGQERIFSELDRARRVLHSHLSGASGAGRAAAALAELLSDEGT</sequence>
<evidence type="ECO:0000313" key="11">
    <source>
        <dbReference type="EMBL" id="KAA0164455.1"/>
    </source>
</evidence>
<dbReference type="PANTHER" id="PTHR12271">
    <property type="entry name" value="POLY A POLYMERASE CID PAP -RELATED"/>
    <property type="match status" value="1"/>
</dbReference>
<dbReference type="PANTHER" id="PTHR12271:SF40">
    <property type="entry name" value="POLY(A) RNA POLYMERASE GLD2"/>
    <property type="match status" value="1"/>
</dbReference>
<evidence type="ECO:0000256" key="3">
    <source>
        <dbReference type="ARBA" id="ARBA00004496"/>
    </source>
</evidence>
<comment type="caution">
    <text evidence="11">The sequence shown here is derived from an EMBL/GenBank/DDBJ whole genome shotgun (WGS) entry which is preliminary data.</text>
</comment>
<dbReference type="Gene3D" id="3.30.460.10">
    <property type="entry name" value="Beta Polymerase, domain 2"/>
    <property type="match status" value="1"/>
</dbReference>
<dbReference type="GO" id="GO:0005737">
    <property type="term" value="C:cytoplasm"/>
    <property type="evidence" value="ECO:0007669"/>
    <property type="project" value="UniProtKB-SubCell"/>
</dbReference>
<evidence type="ECO:0000259" key="9">
    <source>
        <dbReference type="Pfam" id="PF03828"/>
    </source>
</evidence>
<comment type="subcellular location">
    <subcellularLocation>
        <location evidence="3">Cytoplasm</location>
    </subcellularLocation>
</comment>
<dbReference type="InterPro" id="IPR002058">
    <property type="entry name" value="PAP_assoc"/>
</dbReference>
<gene>
    <name evidence="11" type="ORF">FNF31_02379</name>
</gene>
<dbReference type="AlphaFoldDB" id="A0A5A8DGG2"/>
<evidence type="ECO:0000256" key="6">
    <source>
        <dbReference type="ARBA" id="ARBA00022723"/>
    </source>
</evidence>
<evidence type="ECO:0008006" key="13">
    <source>
        <dbReference type="Google" id="ProtNLM"/>
    </source>
</evidence>
<protein>
    <recommendedName>
        <fullName evidence="13">PAP-associated domain-containing protein</fullName>
    </recommendedName>
</protein>
<dbReference type="SUPFAM" id="SSF81631">
    <property type="entry name" value="PAP/OAS1 substrate-binding domain"/>
    <property type="match status" value="1"/>
</dbReference>
<accession>A0A5A8DGG2</accession>
<dbReference type="Proteomes" id="UP000325113">
    <property type="component" value="Unassembled WGS sequence"/>
</dbReference>
<evidence type="ECO:0000259" key="10">
    <source>
        <dbReference type="Pfam" id="PF22600"/>
    </source>
</evidence>
<comment type="cofactor">
    <cofactor evidence="1">
        <name>Mn(2+)</name>
        <dbReference type="ChEBI" id="CHEBI:29035"/>
    </cofactor>
</comment>